<evidence type="ECO:0000256" key="5">
    <source>
        <dbReference type="ARBA" id="ARBA00022692"/>
    </source>
</evidence>
<dbReference type="InterPro" id="IPR002401">
    <property type="entry name" value="Cyt_P450_E_grp-I"/>
</dbReference>
<evidence type="ECO:0000256" key="9">
    <source>
        <dbReference type="ARBA" id="ARBA00023004"/>
    </source>
</evidence>
<dbReference type="CDD" id="cd20617">
    <property type="entry name" value="CYP1_2-like"/>
    <property type="match status" value="1"/>
</dbReference>
<dbReference type="PRINTS" id="PR00463">
    <property type="entry name" value="EP450I"/>
</dbReference>
<dbReference type="GO" id="GO:0004497">
    <property type="term" value="F:monooxygenase activity"/>
    <property type="evidence" value="ECO:0007669"/>
    <property type="project" value="UniProtKB-KW"/>
</dbReference>
<evidence type="ECO:0000256" key="1">
    <source>
        <dbReference type="ARBA" id="ARBA00001971"/>
    </source>
</evidence>
<dbReference type="AlphaFoldDB" id="A0A8J4V7J2"/>
<proteinExistence type="inferred from homology"/>
<gene>
    <name evidence="14" type="ORF">CYY_001795</name>
</gene>
<sequence>MDSSLVLLSLVLFYFIYHLITKNVFTNKSTPPGPFALPILGNLLALQGPSPHLKVLELTQKYGRVFRFWMGDQYSLFISDPDLVREVFVKNFENFSDRVPIPSYNMIGSGYRGLSSSGGSHWKSIKDILVKTFAKTSLKKAADITADETVKFIDTIKEFTKTGEPFTPRKYCQTYSMNIMLRFVFSKFLNYKDSPKDKELIEGLIKPMDKVFVHLGAGHLGDYVKIFQPLYFFFLQFADPSIQIKKYIEKEIKEHQDTFDKENIRDILDFLLSELDSLNGDLKTVRALAQDYLIAGSETASGTIEWFIMLMANYPETQEKAYSELINVVGKDCQYVPLEKRSATVHVNNVIKEVMRFHPIGPWGMPRSTNNEITLNSVHFPKGTQVFMHLHHMFKSEEFWDEPNEFKPERFLNSAYDSFIPFGLGSRNCIGQSLANDELYVSIANLLLNFKFERVGDELIDETELFGLTVHPNLFSVNVKSRK</sequence>
<dbReference type="PRINTS" id="PR00385">
    <property type="entry name" value="P450"/>
</dbReference>
<keyword evidence="4 12" id="KW-0349">Heme</keyword>
<evidence type="ECO:0000256" key="7">
    <source>
        <dbReference type="ARBA" id="ARBA00022989"/>
    </source>
</evidence>
<evidence type="ECO:0000256" key="10">
    <source>
        <dbReference type="ARBA" id="ARBA00023033"/>
    </source>
</evidence>
<comment type="caution">
    <text evidence="14">The sequence shown here is derived from an EMBL/GenBank/DDBJ whole genome shotgun (WGS) entry which is preliminary data.</text>
</comment>
<dbReference type="SUPFAM" id="SSF48264">
    <property type="entry name" value="Cytochrome P450"/>
    <property type="match status" value="1"/>
</dbReference>
<dbReference type="InterPro" id="IPR036396">
    <property type="entry name" value="Cyt_P450_sf"/>
</dbReference>
<name>A0A8J4V7J2_9MYCE</name>
<dbReference type="GO" id="GO:0016705">
    <property type="term" value="F:oxidoreductase activity, acting on paired donors, with incorporation or reduction of molecular oxygen"/>
    <property type="evidence" value="ECO:0007669"/>
    <property type="project" value="InterPro"/>
</dbReference>
<dbReference type="PANTHER" id="PTHR24303">
    <property type="entry name" value="HEME-BINDING MONOOXYGENASE FAMILY"/>
    <property type="match status" value="1"/>
</dbReference>
<reference evidence="14" key="1">
    <citation type="submission" date="2020-01" db="EMBL/GenBank/DDBJ databases">
        <title>Development of genomics and gene disruption for Polysphondylium violaceum indicates a role for the polyketide synthase stlB in stalk morphogenesis.</title>
        <authorList>
            <person name="Narita B."/>
            <person name="Kawabe Y."/>
            <person name="Kin K."/>
            <person name="Saito T."/>
            <person name="Gibbs R."/>
            <person name="Kuspa A."/>
            <person name="Muzny D."/>
            <person name="Queller D."/>
            <person name="Richards S."/>
            <person name="Strassman J."/>
            <person name="Sucgang R."/>
            <person name="Worley K."/>
            <person name="Schaap P."/>
        </authorList>
    </citation>
    <scope>NUCLEOTIDE SEQUENCE</scope>
    <source>
        <strain evidence="14">QSvi11</strain>
    </source>
</reference>
<evidence type="ECO:0000313" key="14">
    <source>
        <dbReference type="EMBL" id="KAF2076892.1"/>
    </source>
</evidence>
<dbReference type="InterPro" id="IPR017972">
    <property type="entry name" value="Cyt_P450_CS"/>
</dbReference>
<dbReference type="Gene3D" id="1.10.630.10">
    <property type="entry name" value="Cytochrome P450"/>
    <property type="match status" value="1"/>
</dbReference>
<evidence type="ECO:0000256" key="12">
    <source>
        <dbReference type="PIRSR" id="PIRSR602401-1"/>
    </source>
</evidence>
<comment type="cofactor">
    <cofactor evidence="1 12">
        <name>heme</name>
        <dbReference type="ChEBI" id="CHEBI:30413"/>
    </cofactor>
</comment>
<evidence type="ECO:0000256" key="8">
    <source>
        <dbReference type="ARBA" id="ARBA00023002"/>
    </source>
</evidence>
<dbReference type="InterPro" id="IPR001128">
    <property type="entry name" value="Cyt_P450"/>
</dbReference>
<keyword evidence="8 13" id="KW-0560">Oxidoreductase</keyword>
<evidence type="ECO:0000256" key="4">
    <source>
        <dbReference type="ARBA" id="ARBA00022617"/>
    </source>
</evidence>
<feature type="binding site" description="axial binding residue" evidence="12">
    <location>
        <position position="429"/>
    </location>
    <ligand>
        <name>heme</name>
        <dbReference type="ChEBI" id="CHEBI:30413"/>
    </ligand>
    <ligandPart>
        <name>Fe</name>
        <dbReference type="ChEBI" id="CHEBI:18248"/>
    </ligandPart>
</feature>
<dbReference type="Pfam" id="PF00067">
    <property type="entry name" value="p450"/>
    <property type="match status" value="1"/>
</dbReference>
<dbReference type="FunFam" id="1.10.630.10:FF:000068">
    <property type="entry name" value="Probable cytochrome P450 508A2"/>
    <property type="match status" value="1"/>
</dbReference>
<evidence type="ECO:0000313" key="15">
    <source>
        <dbReference type="Proteomes" id="UP000695562"/>
    </source>
</evidence>
<organism evidence="14 15">
    <name type="scientific">Polysphondylium violaceum</name>
    <dbReference type="NCBI Taxonomy" id="133409"/>
    <lineage>
        <taxon>Eukaryota</taxon>
        <taxon>Amoebozoa</taxon>
        <taxon>Evosea</taxon>
        <taxon>Eumycetozoa</taxon>
        <taxon>Dictyostelia</taxon>
        <taxon>Dictyosteliales</taxon>
        <taxon>Dictyosteliaceae</taxon>
        <taxon>Polysphondylium</taxon>
    </lineage>
</organism>
<comment type="subcellular location">
    <subcellularLocation>
        <location evidence="2">Membrane</location>
        <topology evidence="2">Single-pass membrane protein</topology>
    </subcellularLocation>
</comment>
<keyword evidence="9 12" id="KW-0408">Iron</keyword>
<protein>
    <recommendedName>
        <fullName evidence="16">Cytochrome P450 family protein</fullName>
    </recommendedName>
</protein>
<dbReference type="Proteomes" id="UP000695562">
    <property type="component" value="Unassembled WGS sequence"/>
</dbReference>
<dbReference type="GO" id="GO:0016020">
    <property type="term" value="C:membrane"/>
    <property type="evidence" value="ECO:0007669"/>
    <property type="project" value="UniProtKB-SubCell"/>
</dbReference>
<dbReference type="PANTHER" id="PTHR24303:SF31">
    <property type="entry name" value="CYTOCHROME P450 307A1-RELATED"/>
    <property type="match status" value="1"/>
</dbReference>
<dbReference type="OrthoDB" id="19324at2759"/>
<keyword evidence="15" id="KW-1185">Reference proteome</keyword>
<keyword evidence="11" id="KW-0472">Membrane</keyword>
<comment type="similarity">
    <text evidence="3 13">Belongs to the cytochrome P450 family.</text>
</comment>
<evidence type="ECO:0000256" key="13">
    <source>
        <dbReference type="RuleBase" id="RU000461"/>
    </source>
</evidence>
<evidence type="ECO:0008006" key="16">
    <source>
        <dbReference type="Google" id="ProtNLM"/>
    </source>
</evidence>
<dbReference type="GO" id="GO:0020037">
    <property type="term" value="F:heme binding"/>
    <property type="evidence" value="ECO:0007669"/>
    <property type="project" value="InterPro"/>
</dbReference>
<evidence type="ECO:0000256" key="3">
    <source>
        <dbReference type="ARBA" id="ARBA00010617"/>
    </source>
</evidence>
<evidence type="ECO:0000256" key="6">
    <source>
        <dbReference type="ARBA" id="ARBA00022723"/>
    </source>
</evidence>
<keyword evidence="6 12" id="KW-0479">Metal-binding</keyword>
<dbReference type="PROSITE" id="PS00086">
    <property type="entry name" value="CYTOCHROME_P450"/>
    <property type="match status" value="1"/>
</dbReference>
<evidence type="ECO:0000256" key="2">
    <source>
        <dbReference type="ARBA" id="ARBA00004167"/>
    </source>
</evidence>
<dbReference type="GO" id="GO:0005506">
    <property type="term" value="F:iron ion binding"/>
    <property type="evidence" value="ECO:0007669"/>
    <property type="project" value="InterPro"/>
</dbReference>
<keyword evidence="5" id="KW-0812">Transmembrane</keyword>
<keyword evidence="7" id="KW-1133">Transmembrane helix</keyword>
<evidence type="ECO:0000256" key="11">
    <source>
        <dbReference type="ARBA" id="ARBA00023136"/>
    </source>
</evidence>
<keyword evidence="10 13" id="KW-0503">Monooxygenase</keyword>
<accession>A0A8J4V7J2</accession>
<dbReference type="EMBL" id="AJWJ01000045">
    <property type="protein sequence ID" value="KAF2076892.1"/>
    <property type="molecule type" value="Genomic_DNA"/>
</dbReference>